<dbReference type="EMBL" id="JAAAIP010000195">
    <property type="protein sequence ID" value="KAG0323142.1"/>
    <property type="molecule type" value="Genomic_DNA"/>
</dbReference>
<feature type="compositionally biased region" description="Polar residues" evidence="1">
    <location>
        <begin position="53"/>
        <end position="66"/>
    </location>
</feature>
<sequence length="127" mass="14428">MLPSSICSGSEGLNIEPRAQDMQQELLQFQMMHQSLHASMVKSDLSEGGIPQTVMSAPVSTSSTPTIGKGDQDLGMDTLLQQQIETQAELQHVQKRQQQLQERFQKQQIMVSLRKQHQQQQRQQHYA</sequence>
<dbReference type="Proteomes" id="UP000738325">
    <property type="component" value="Unassembled WGS sequence"/>
</dbReference>
<reference evidence="2" key="1">
    <citation type="journal article" date="2020" name="Fungal Divers.">
        <title>Resolving the Mortierellaceae phylogeny through synthesis of multi-gene phylogenetics and phylogenomics.</title>
        <authorList>
            <person name="Vandepol N."/>
            <person name="Liber J."/>
            <person name="Desiro A."/>
            <person name="Na H."/>
            <person name="Kennedy M."/>
            <person name="Barry K."/>
            <person name="Grigoriev I.V."/>
            <person name="Miller A.N."/>
            <person name="O'Donnell K."/>
            <person name="Stajich J.E."/>
            <person name="Bonito G."/>
        </authorList>
    </citation>
    <scope>NUCLEOTIDE SEQUENCE</scope>
    <source>
        <strain evidence="2">REB-010B</strain>
    </source>
</reference>
<proteinExistence type="predicted"/>
<accession>A0A9P6UX25</accession>
<feature type="region of interest" description="Disordered" evidence="1">
    <location>
        <begin position="40"/>
        <end position="73"/>
    </location>
</feature>
<evidence type="ECO:0000313" key="2">
    <source>
        <dbReference type="EMBL" id="KAG0323142.1"/>
    </source>
</evidence>
<keyword evidence="3" id="KW-1185">Reference proteome</keyword>
<evidence type="ECO:0000256" key="1">
    <source>
        <dbReference type="SAM" id="MobiDB-lite"/>
    </source>
</evidence>
<evidence type="ECO:0000313" key="3">
    <source>
        <dbReference type="Proteomes" id="UP000738325"/>
    </source>
</evidence>
<name>A0A9P6UX25_9FUNG</name>
<organism evidence="2 3">
    <name type="scientific">Dissophora globulifera</name>
    <dbReference type="NCBI Taxonomy" id="979702"/>
    <lineage>
        <taxon>Eukaryota</taxon>
        <taxon>Fungi</taxon>
        <taxon>Fungi incertae sedis</taxon>
        <taxon>Mucoromycota</taxon>
        <taxon>Mortierellomycotina</taxon>
        <taxon>Mortierellomycetes</taxon>
        <taxon>Mortierellales</taxon>
        <taxon>Mortierellaceae</taxon>
        <taxon>Dissophora</taxon>
    </lineage>
</organism>
<gene>
    <name evidence="2" type="ORF">BGZ99_002918</name>
</gene>
<protein>
    <submittedName>
        <fullName evidence="2">Uncharacterized protein</fullName>
    </submittedName>
</protein>
<dbReference type="AlphaFoldDB" id="A0A9P6UX25"/>
<comment type="caution">
    <text evidence="2">The sequence shown here is derived from an EMBL/GenBank/DDBJ whole genome shotgun (WGS) entry which is preliminary data.</text>
</comment>